<sequence length="95" mass="10602">MQWDQFQMADPLSSSTSDSYHPSFLTIQLLEGDPTIMRIYKTRYNGQGTTRSIHAHNCVMNTTASSTYMRSATKVLLENYNCSGIGSHGAHSHLC</sequence>
<dbReference type="Proteomes" id="UP000822688">
    <property type="component" value="Chromosome 2"/>
</dbReference>
<proteinExistence type="predicted"/>
<evidence type="ECO:0000256" key="1">
    <source>
        <dbReference type="SAM" id="MobiDB-lite"/>
    </source>
</evidence>
<gene>
    <name evidence="2" type="ORF">KC19_2G245300</name>
</gene>
<comment type="caution">
    <text evidence="2">The sequence shown here is derived from an EMBL/GenBank/DDBJ whole genome shotgun (WGS) entry which is preliminary data.</text>
</comment>
<accession>A0A8T0J014</accession>
<reference evidence="2" key="1">
    <citation type="submission" date="2020-06" db="EMBL/GenBank/DDBJ databases">
        <title>WGS assembly of Ceratodon purpureus strain R40.</title>
        <authorList>
            <person name="Carey S.B."/>
            <person name="Jenkins J."/>
            <person name="Shu S."/>
            <person name="Lovell J.T."/>
            <person name="Sreedasyam A."/>
            <person name="Maumus F."/>
            <person name="Tiley G.P."/>
            <person name="Fernandez-Pozo N."/>
            <person name="Barry K."/>
            <person name="Chen C."/>
            <person name="Wang M."/>
            <person name="Lipzen A."/>
            <person name="Daum C."/>
            <person name="Saski C.A."/>
            <person name="Payton A.C."/>
            <person name="Mcbreen J.C."/>
            <person name="Conrad R.E."/>
            <person name="Kollar L.M."/>
            <person name="Olsson S."/>
            <person name="Huttunen S."/>
            <person name="Landis J.B."/>
            <person name="Wickett N.J."/>
            <person name="Johnson M.G."/>
            <person name="Rensing S.A."/>
            <person name="Grimwood J."/>
            <person name="Schmutz J."/>
            <person name="Mcdaniel S.F."/>
        </authorList>
    </citation>
    <scope>NUCLEOTIDE SEQUENCE</scope>
    <source>
        <strain evidence="2">R40</strain>
    </source>
</reference>
<keyword evidence="3" id="KW-1185">Reference proteome</keyword>
<evidence type="ECO:0000313" key="2">
    <source>
        <dbReference type="EMBL" id="KAG0588469.1"/>
    </source>
</evidence>
<feature type="region of interest" description="Disordered" evidence="1">
    <location>
        <begin position="1"/>
        <end position="20"/>
    </location>
</feature>
<evidence type="ECO:0000313" key="3">
    <source>
        <dbReference type="Proteomes" id="UP000822688"/>
    </source>
</evidence>
<dbReference type="AlphaFoldDB" id="A0A8T0J014"/>
<organism evidence="2 3">
    <name type="scientific">Ceratodon purpureus</name>
    <name type="common">Fire moss</name>
    <name type="synonym">Dicranum purpureum</name>
    <dbReference type="NCBI Taxonomy" id="3225"/>
    <lineage>
        <taxon>Eukaryota</taxon>
        <taxon>Viridiplantae</taxon>
        <taxon>Streptophyta</taxon>
        <taxon>Embryophyta</taxon>
        <taxon>Bryophyta</taxon>
        <taxon>Bryophytina</taxon>
        <taxon>Bryopsida</taxon>
        <taxon>Dicranidae</taxon>
        <taxon>Pseudoditrichales</taxon>
        <taxon>Ditrichaceae</taxon>
        <taxon>Ceratodon</taxon>
    </lineage>
</organism>
<dbReference type="EMBL" id="CM026422">
    <property type="protein sequence ID" value="KAG0588469.1"/>
    <property type="molecule type" value="Genomic_DNA"/>
</dbReference>
<name>A0A8T0J014_CERPU</name>
<protein>
    <submittedName>
        <fullName evidence="2">Uncharacterized protein</fullName>
    </submittedName>
</protein>